<evidence type="ECO:0000256" key="2">
    <source>
        <dbReference type="ARBA" id="ARBA00004752"/>
    </source>
</evidence>
<comment type="pathway">
    <text evidence="2">Cell wall biogenesis; peptidoglycan biosynthesis.</text>
</comment>
<proteinExistence type="inferred from homology"/>
<feature type="transmembrane region" description="Helical" evidence="21">
    <location>
        <begin position="83"/>
        <end position="103"/>
    </location>
</feature>
<dbReference type="InterPro" id="IPR013437">
    <property type="entry name" value="FtsW"/>
</dbReference>
<evidence type="ECO:0000313" key="24">
    <source>
        <dbReference type="Proteomes" id="UP000289200"/>
    </source>
</evidence>
<dbReference type="GO" id="GO:0009252">
    <property type="term" value="P:peptidoglycan biosynthetic process"/>
    <property type="evidence" value="ECO:0007669"/>
    <property type="project" value="UniProtKB-KW"/>
</dbReference>
<evidence type="ECO:0000313" key="23">
    <source>
        <dbReference type="EMBL" id="VCU10680.1"/>
    </source>
</evidence>
<dbReference type="GO" id="GO:0051301">
    <property type="term" value="P:cell division"/>
    <property type="evidence" value="ECO:0007669"/>
    <property type="project" value="UniProtKB-KW"/>
</dbReference>
<feature type="transmembrane region" description="Helical" evidence="21">
    <location>
        <begin position="303"/>
        <end position="328"/>
    </location>
</feature>
<dbReference type="GO" id="GO:0071555">
    <property type="term" value="P:cell wall organization"/>
    <property type="evidence" value="ECO:0007669"/>
    <property type="project" value="UniProtKB-KW"/>
</dbReference>
<dbReference type="GO" id="GO:0015648">
    <property type="term" value="F:lipid-linked peptidoglycan transporter activity"/>
    <property type="evidence" value="ECO:0007669"/>
    <property type="project" value="TreeGrafter"/>
</dbReference>
<comment type="subcellular location">
    <subcellularLocation>
        <location evidence="1">Cell membrane</location>
        <topology evidence="1">Multi-pass membrane protein</topology>
    </subcellularLocation>
</comment>
<evidence type="ECO:0000313" key="25">
    <source>
        <dbReference type="Proteomes" id="UP000438991"/>
    </source>
</evidence>
<keyword evidence="7 21" id="KW-0812">Transmembrane</keyword>
<evidence type="ECO:0000256" key="18">
    <source>
        <dbReference type="ARBA" id="ARBA00041418"/>
    </source>
</evidence>
<protein>
    <recommendedName>
        <fullName evidence="17">Probable peptidoglycan glycosyltransferase FtsW</fullName>
        <ecNumber evidence="19">2.4.99.28</ecNumber>
    </recommendedName>
    <alternativeName>
        <fullName evidence="18">Cell division protein FtsW</fullName>
    </alternativeName>
    <alternativeName>
        <fullName evidence="15">Cell wall polymerase</fullName>
    </alternativeName>
    <alternativeName>
        <fullName evidence="14">Peptidoglycan polymerase</fullName>
    </alternativeName>
</protein>
<dbReference type="GO" id="GO:0008955">
    <property type="term" value="F:peptidoglycan glycosyltransferase activity"/>
    <property type="evidence" value="ECO:0007669"/>
    <property type="project" value="UniProtKB-EC"/>
</dbReference>
<keyword evidence="3" id="KW-1003">Cell membrane</keyword>
<keyword evidence="6" id="KW-0808">Transferase</keyword>
<evidence type="ECO:0000256" key="13">
    <source>
        <dbReference type="ARBA" id="ARBA00023316"/>
    </source>
</evidence>
<dbReference type="AlphaFoldDB" id="A0A327K1T7"/>
<evidence type="ECO:0000256" key="3">
    <source>
        <dbReference type="ARBA" id="ARBA00022475"/>
    </source>
</evidence>
<evidence type="ECO:0000256" key="15">
    <source>
        <dbReference type="ARBA" id="ARBA00033270"/>
    </source>
</evidence>
<dbReference type="EMBL" id="UWOC01000176">
    <property type="protein sequence ID" value="VCU10680.1"/>
    <property type="molecule type" value="Genomic_DNA"/>
</dbReference>
<gene>
    <name evidence="23" type="primary">ftsW</name>
    <name evidence="22" type="ORF">GJ689_03895</name>
    <name evidence="23" type="ORF">RHODGE_RHODGE_03882</name>
</gene>
<evidence type="ECO:0000256" key="4">
    <source>
        <dbReference type="ARBA" id="ARBA00022618"/>
    </source>
</evidence>
<evidence type="ECO:0000256" key="6">
    <source>
        <dbReference type="ARBA" id="ARBA00022679"/>
    </source>
</evidence>
<evidence type="ECO:0000256" key="7">
    <source>
        <dbReference type="ARBA" id="ARBA00022692"/>
    </source>
</evidence>
<keyword evidence="11 21" id="KW-0472">Membrane</keyword>
<feature type="transmembrane region" description="Helical" evidence="21">
    <location>
        <begin position="151"/>
        <end position="184"/>
    </location>
</feature>
<accession>A0A327K1T7</accession>
<dbReference type="GO" id="GO:0008360">
    <property type="term" value="P:regulation of cell shape"/>
    <property type="evidence" value="ECO:0007669"/>
    <property type="project" value="UniProtKB-KW"/>
</dbReference>
<reference evidence="24" key="1">
    <citation type="submission" date="2018-10" db="EMBL/GenBank/DDBJ databases">
        <authorList>
            <person name="Peiro R."/>
            <person name="Begona"/>
            <person name="Cbmso G."/>
            <person name="Lopez M."/>
            <person name="Gonzalez S."/>
            <person name="Sacristan E."/>
            <person name="Castillo E."/>
        </authorList>
    </citation>
    <scope>NUCLEOTIDE SEQUENCE [LARGE SCALE GENOMIC DNA]</scope>
</reference>
<evidence type="ECO:0000256" key="9">
    <source>
        <dbReference type="ARBA" id="ARBA00022984"/>
    </source>
</evidence>
<dbReference type="EC" id="2.4.99.28" evidence="19"/>
<dbReference type="Pfam" id="PF01098">
    <property type="entry name" value="FTSW_RODA_SPOVE"/>
    <property type="match status" value="1"/>
</dbReference>
<evidence type="ECO:0000256" key="16">
    <source>
        <dbReference type="ARBA" id="ARBA00038053"/>
    </source>
</evidence>
<name>A0A327K1T7_9BRAD</name>
<dbReference type="PANTHER" id="PTHR30474">
    <property type="entry name" value="CELL CYCLE PROTEIN"/>
    <property type="match status" value="1"/>
</dbReference>
<evidence type="ECO:0000256" key="11">
    <source>
        <dbReference type="ARBA" id="ARBA00023136"/>
    </source>
</evidence>
<evidence type="ECO:0000313" key="22">
    <source>
        <dbReference type="EMBL" id="MTW15346.1"/>
    </source>
</evidence>
<dbReference type="RefSeq" id="WP_111387113.1">
    <property type="nucleotide sequence ID" value="NZ_NPEW01000204.1"/>
</dbReference>
<dbReference type="EMBL" id="WNKV01000002">
    <property type="protein sequence ID" value="MTW15346.1"/>
    <property type="molecule type" value="Genomic_DNA"/>
</dbReference>
<comment type="similarity">
    <text evidence="16">Belongs to the SEDS family. FtsW subfamily.</text>
</comment>
<keyword evidence="13" id="KW-0961">Cell wall biogenesis/degradation</keyword>
<evidence type="ECO:0000256" key="8">
    <source>
        <dbReference type="ARBA" id="ARBA00022960"/>
    </source>
</evidence>
<keyword evidence="4" id="KW-0132">Cell division</keyword>
<evidence type="ECO:0000256" key="17">
    <source>
        <dbReference type="ARBA" id="ARBA00041185"/>
    </source>
</evidence>
<dbReference type="OrthoDB" id="9768187at2"/>
<feature type="transmembrane region" description="Helical" evidence="21">
    <location>
        <begin position="191"/>
        <end position="211"/>
    </location>
</feature>
<sequence>MVSRAERTWFADWWWTVDRLLLAAIAALMLAGIIFSLAASPPVAARLGLDPFHFVNRHIMYLIPAIGVLLAVSFLSPRAIRRAALVMFLVALALTAATLHFGAEVKGARRWIVLAGVNIQPSEFVKPAFVILVSWLFAEATRKTDVPANSLAIALLVAVVAVLVLQPDFGQTLLITLVFCALFFMTGMRFVWVLVLGGLAAAGGLVAYATIPHVARRIKRFLDPASGDTFQVDAAVESFIQGGWFGRGPGEGTVKRILPDSHADFVFAVAAEEFGIVVCLAVAALFAFIVLRSLRRAQRSDDAFARFAVTGLALLFGTQAAINMAVNLALIPAKGMTLPFISYGGSSMISLAYGVGMLLALSREQPRAELLAASSGLVLTERPA</sequence>
<keyword evidence="12" id="KW-0131">Cell cycle</keyword>
<keyword evidence="8" id="KW-0133">Cell shape</keyword>
<dbReference type="Proteomes" id="UP000289200">
    <property type="component" value="Unassembled WGS sequence"/>
</dbReference>
<evidence type="ECO:0000256" key="1">
    <source>
        <dbReference type="ARBA" id="ARBA00004651"/>
    </source>
</evidence>
<dbReference type="InterPro" id="IPR001182">
    <property type="entry name" value="FtsW/RodA"/>
</dbReference>
<evidence type="ECO:0000256" key="5">
    <source>
        <dbReference type="ARBA" id="ARBA00022676"/>
    </source>
</evidence>
<keyword evidence="10 21" id="KW-1133">Transmembrane helix</keyword>
<organism evidence="23 24">
    <name type="scientific">Rhodoplanes serenus</name>
    <dbReference type="NCBI Taxonomy" id="200615"/>
    <lineage>
        <taxon>Bacteria</taxon>
        <taxon>Pseudomonadati</taxon>
        <taxon>Pseudomonadota</taxon>
        <taxon>Alphaproteobacteria</taxon>
        <taxon>Hyphomicrobiales</taxon>
        <taxon>Nitrobacteraceae</taxon>
        <taxon>Rhodoplanes</taxon>
    </lineage>
</organism>
<dbReference type="NCBIfam" id="TIGR02614">
    <property type="entry name" value="ftsW"/>
    <property type="match status" value="1"/>
</dbReference>
<comment type="caution">
    <text evidence="23">The sequence shown here is derived from an EMBL/GenBank/DDBJ whole genome shotgun (WGS) entry which is preliminary data.</text>
</comment>
<dbReference type="GO" id="GO:0032153">
    <property type="term" value="C:cell division site"/>
    <property type="evidence" value="ECO:0007669"/>
    <property type="project" value="TreeGrafter"/>
</dbReference>
<evidence type="ECO:0000256" key="10">
    <source>
        <dbReference type="ARBA" id="ARBA00022989"/>
    </source>
</evidence>
<evidence type="ECO:0000256" key="20">
    <source>
        <dbReference type="ARBA" id="ARBA00049902"/>
    </source>
</evidence>
<keyword evidence="9" id="KW-0573">Peptidoglycan synthesis</keyword>
<reference evidence="23" key="2">
    <citation type="submission" date="2018-10" db="EMBL/GenBank/DDBJ databases">
        <authorList>
            <person name="Peiro R."/>
            <person name="Begona"/>
            <person name="Cbmso G."/>
            <person name="Lopez M."/>
            <person name="Gonzalez S."/>
            <person name="Sacristan E."/>
            <person name="Castillo E."/>
        </authorList>
    </citation>
    <scope>NUCLEOTIDE SEQUENCE</scope>
    <source>
        <strain evidence="23">Rhod_genome</strain>
    </source>
</reference>
<evidence type="ECO:0000256" key="12">
    <source>
        <dbReference type="ARBA" id="ARBA00023306"/>
    </source>
</evidence>
<keyword evidence="5" id="KW-0328">Glycosyltransferase</keyword>
<dbReference type="GO" id="GO:0005886">
    <property type="term" value="C:plasma membrane"/>
    <property type="evidence" value="ECO:0007669"/>
    <property type="project" value="UniProtKB-SubCell"/>
</dbReference>
<dbReference type="Proteomes" id="UP000438991">
    <property type="component" value="Unassembled WGS sequence"/>
</dbReference>
<keyword evidence="24" id="KW-1185">Reference proteome</keyword>
<feature type="transmembrane region" description="Helical" evidence="21">
    <location>
        <begin position="265"/>
        <end position="291"/>
    </location>
</feature>
<feature type="transmembrane region" description="Helical" evidence="21">
    <location>
        <begin position="20"/>
        <end position="39"/>
    </location>
</feature>
<feature type="transmembrane region" description="Helical" evidence="21">
    <location>
        <begin position="340"/>
        <end position="361"/>
    </location>
</feature>
<comment type="catalytic activity">
    <reaction evidence="20">
        <text>[GlcNAc-(1-&gt;4)-Mur2Ac(oyl-L-Ala-gamma-D-Glu-L-Lys-D-Ala-D-Ala)](n)-di-trans,octa-cis-undecaprenyl diphosphate + beta-D-GlcNAc-(1-&gt;4)-Mur2Ac(oyl-L-Ala-gamma-D-Glu-L-Lys-D-Ala-D-Ala)-di-trans,octa-cis-undecaprenyl diphosphate = [GlcNAc-(1-&gt;4)-Mur2Ac(oyl-L-Ala-gamma-D-Glu-L-Lys-D-Ala-D-Ala)](n+1)-di-trans,octa-cis-undecaprenyl diphosphate + di-trans,octa-cis-undecaprenyl diphosphate + H(+)</text>
        <dbReference type="Rhea" id="RHEA:23708"/>
        <dbReference type="Rhea" id="RHEA-COMP:9602"/>
        <dbReference type="Rhea" id="RHEA-COMP:9603"/>
        <dbReference type="ChEBI" id="CHEBI:15378"/>
        <dbReference type="ChEBI" id="CHEBI:58405"/>
        <dbReference type="ChEBI" id="CHEBI:60033"/>
        <dbReference type="ChEBI" id="CHEBI:78435"/>
        <dbReference type="EC" id="2.4.99.28"/>
    </reaction>
</comment>
<evidence type="ECO:0000256" key="21">
    <source>
        <dbReference type="SAM" id="Phobius"/>
    </source>
</evidence>
<evidence type="ECO:0000256" key="14">
    <source>
        <dbReference type="ARBA" id="ARBA00032370"/>
    </source>
</evidence>
<reference evidence="22 25" key="3">
    <citation type="submission" date="2019-11" db="EMBL/GenBank/DDBJ databases">
        <title>Whole-genome sequence of Rhodoplanes serenus DSM 18633, type strain.</title>
        <authorList>
            <person name="Kyndt J.A."/>
            <person name="Meyer T.E."/>
        </authorList>
    </citation>
    <scope>NUCLEOTIDE SEQUENCE [LARGE SCALE GENOMIC DNA]</scope>
    <source>
        <strain evidence="22 25">DSM 18633</strain>
    </source>
</reference>
<feature type="transmembrane region" description="Helical" evidence="21">
    <location>
        <begin position="59"/>
        <end position="76"/>
    </location>
</feature>
<dbReference type="PANTHER" id="PTHR30474:SF2">
    <property type="entry name" value="PEPTIDOGLYCAN GLYCOSYLTRANSFERASE FTSW-RELATED"/>
    <property type="match status" value="1"/>
</dbReference>
<evidence type="ECO:0000256" key="19">
    <source>
        <dbReference type="ARBA" id="ARBA00044770"/>
    </source>
</evidence>